<name>A0A7S1V0I6_9STRA</name>
<evidence type="ECO:0000256" key="1">
    <source>
        <dbReference type="PROSITE-ProRule" id="PRU00023"/>
    </source>
</evidence>
<dbReference type="InterPro" id="IPR036770">
    <property type="entry name" value="Ankyrin_rpt-contain_sf"/>
</dbReference>
<dbReference type="PROSITE" id="PS50297">
    <property type="entry name" value="ANK_REP_REGION"/>
    <property type="match status" value="1"/>
</dbReference>
<proteinExistence type="predicted"/>
<dbReference type="Gene3D" id="1.25.40.20">
    <property type="entry name" value="Ankyrin repeat-containing domain"/>
    <property type="match status" value="1"/>
</dbReference>
<protein>
    <submittedName>
        <fullName evidence="2">Uncharacterized protein</fullName>
    </submittedName>
</protein>
<evidence type="ECO:0000313" key="2">
    <source>
        <dbReference type="EMBL" id="CAD9282368.1"/>
    </source>
</evidence>
<accession>A0A7S1V0I6</accession>
<dbReference type="PANTHER" id="PTHR24133:SF40">
    <property type="entry name" value="ANKYRIN REPEAT DOMAIN 44"/>
    <property type="match status" value="1"/>
</dbReference>
<dbReference type="SMART" id="SM00248">
    <property type="entry name" value="ANK"/>
    <property type="match status" value="4"/>
</dbReference>
<dbReference type="InterPro" id="IPR002110">
    <property type="entry name" value="Ankyrin_rpt"/>
</dbReference>
<reference evidence="2" key="1">
    <citation type="submission" date="2021-01" db="EMBL/GenBank/DDBJ databases">
        <authorList>
            <person name="Corre E."/>
            <person name="Pelletier E."/>
            <person name="Niang G."/>
            <person name="Scheremetjew M."/>
            <person name="Finn R."/>
            <person name="Kale V."/>
            <person name="Holt S."/>
            <person name="Cochrane G."/>
            <person name="Meng A."/>
            <person name="Brown T."/>
            <person name="Cohen L."/>
        </authorList>
    </citation>
    <scope>NUCLEOTIDE SEQUENCE</scope>
    <source>
        <strain evidence="2">CCMP 410</strain>
    </source>
</reference>
<organism evidence="2">
    <name type="scientific">Grammatophora oceanica</name>
    <dbReference type="NCBI Taxonomy" id="210454"/>
    <lineage>
        <taxon>Eukaryota</taxon>
        <taxon>Sar</taxon>
        <taxon>Stramenopiles</taxon>
        <taxon>Ochrophyta</taxon>
        <taxon>Bacillariophyta</taxon>
        <taxon>Fragilariophyceae</taxon>
        <taxon>Fragilariophycidae</taxon>
        <taxon>Rhabdonematales</taxon>
        <taxon>Grammatophoraceae</taxon>
        <taxon>Grammatophora</taxon>
    </lineage>
</organism>
<dbReference type="PROSITE" id="PS50088">
    <property type="entry name" value="ANK_REPEAT"/>
    <property type="match status" value="1"/>
</dbReference>
<dbReference type="InterPro" id="IPR052391">
    <property type="entry name" value="E3_Ligase-Neurotoxin"/>
</dbReference>
<dbReference type="AlphaFoldDB" id="A0A7S1V0I6"/>
<dbReference type="SUPFAM" id="SSF48403">
    <property type="entry name" value="Ankyrin repeat"/>
    <property type="match status" value="1"/>
</dbReference>
<dbReference type="PANTHER" id="PTHR24133">
    <property type="entry name" value="ANKYRIN DOMAIN-CONTAINING"/>
    <property type="match status" value="1"/>
</dbReference>
<feature type="repeat" description="ANK" evidence="1">
    <location>
        <begin position="115"/>
        <end position="148"/>
    </location>
</feature>
<sequence>MLSKFAMEHETDLLRYAAIKREDLAETRHLVETMGLDPTATPSWRAMPVVHSACFNGCFEIVQYFVSEREINVESVDPDGDTLLHCACLGGRRSFRVVRYLVEKAGSNIEATNYAKLSPLHHACSRGRSDLVKYLVEEGGANVNAEDSMGKTPLCHAFERESGKDAVRFLIPRSSRIDALTLHMAWNGKYPTDIKLQLLDFYARRELHLPENYFSRYPLHAALYSPLPSEAAYLETIRNLPTRVLSILDCDDRFPIHLALADALRAEAITPELVLVLVNLEPRQACSRDPMSGLSPFEAVALKWSNKPRGLDLLFQLFRHNPVEVLKRRLEASALNHAKAS</sequence>
<dbReference type="Pfam" id="PF12796">
    <property type="entry name" value="Ank_2"/>
    <property type="match status" value="1"/>
</dbReference>
<dbReference type="EMBL" id="HBGK01022046">
    <property type="protein sequence ID" value="CAD9282368.1"/>
    <property type="molecule type" value="Transcribed_RNA"/>
</dbReference>
<gene>
    <name evidence="2" type="ORF">GOCE00092_LOCUS11279</name>
</gene>
<keyword evidence="1" id="KW-0040">ANK repeat</keyword>